<dbReference type="GO" id="GO:0008677">
    <property type="term" value="F:2-dehydropantoate 2-reductase activity"/>
    <property type="evidence" value="ECO:0007669"/>
    <property type="project" value="TreeGrafter"/>
</dbReference>
<keyword evidence="3" id="KW-0560">Oxidoreductase</keyword>
<dbReference type="InterPro" id="IPR008927">
    <property type="entry name" value="6-PGluconate_DH-like_C_sf"/>
</dbReference>
<dbReference type="SUPFAM" id="SSF48179">
    <property type="entry name" value="6-phosphogluconate dehydrogenase C-terminal domain-like"/>
    <property type="match status" value="1"/>
</dbReference>
<evidence type="ECO:0000256" key="4">
    <source>
        <dbReference type="SAM" id="MobiDB-lite"/>
    </source>
</evidence>
<dbReference type="Pfam" id="PF02558">
    <property type="entry name" value="ApbA"/>
    <property type="match status" value="1"/>
</dbReference>
<feature type="region of interest" description="Disordered" evidence="4">
    <location>
        <begin position="35"/>
        <end position="63"/>
    </location>
</feature>
<feature type="domain" description="Ketopantoate reductase N-terminal" evidence="5">
    <location>
        <begin position="137"/>
        <end position="289"/>
    </location>
</feature>
<sequence length="493" mass="55441">MSPHTAWSCDSTTVGRGAKAGRCYSANQAVAAAAAIESPARPSKHTDDTEALPERGSYKPLSERPGFQKLLEGIEEEDRLKIDEDANKKHFPIGRPYTTARLSDPRRGRARVAEVDVEVPEPGKQVHILGYDPRAYFIAHELGAYEYLDPVKLLIHKRNVMNSWRHEGERITLWKGVDRNVLRGRAEAEWIGRGRDAPSKEHIEQLVVTLPCGVTKPALENIMHRIDHRTTICLIQDGLGVVEQLNNTLFKDPTTRPCYILGHTTASLGYNKRQFFSAVLKKPGKLYLHAMERGVDLAPIFKFHPPVQHRPDSTRFLRTLVTTPGLGAGGFGLENFLMKKLPAMVFSAIIEPMAIVLDTTYDQVLLNTNAITLADELLEELFNVIMSLPELTNSSKVVEHCGLDALRKKTLKRLVEKGVSQSQMLSRVRAGQWVDIDYLNGYFVRRGKELGIRTPQNEMVIDVVKARIEKRKKEMANMIPFEGDLPHLKRAPL</sequence>
<evidence type="ECO:0000259" key="5">
    <source>
        <dbReference type="Pfam" id="PF02558"/>
    </source>
</evidence>
<dbReference type="PANTHER" id="PTHR43765">
    <property type="entry name" value="2-DEHYDROPANTOATE 2-REDUCTASE-RELATED"/>
    <property type="match status" value="1"/>
</dbReference>
<protein>
    <recommendedName>
        <fullName evidence="9">2-dehydropantoate 2-reductase</fullName>
    </recommendedName>
</protein>
<reference evidence="7 8" key="1">
    <citation type="journal article" date="2023" name="PLoS ONE">
        <title>Cytospora paraplurivora sp. nov. isolated from orchards with fruit tree decline syndrome in Ontario, Canada.</title>
        <authorList>
            <person name="Ilyukhin E."/>
            <person name="Nguyen H.D.T."/>
            <person name="Castle A.J."/>
            <person name="Ellouze W."/>
        </authorList>
    </citation>
    <scope>NUCLEOTIDE SEQUENCE [LARGE SCALE GENOMIC DNA]</scope>
    <source>
        <strain evidence="7 8">FDS-564</strain>
    </source>
</reference>
<gene>
    <name evidence="7" type="ORF">SLS53_005894</name>
</gene>
<keyword evidence="8" id="KW-1185">Reference proteome</keyword>
<dbReference type="InterPro" id="IPR013332">
    <property type="entry name" value="KPR_N"/>
</dbReference>
<dbReference type="AlphaFoldDB" id="A0AAN9YDW2"/>
<evidence type="ECO:0000256" key="1">
    <source>
        <dbReference type="ARBA" id="ARBA00007870"/>
    </source>
</evidence>
<evidence type="ECO:0000256" key="3">
    <source>
        <dbReference type="ARBA" id="ARBA00023002"/>
    </source>
</evidence>
<dbReference type="InterPro" id="IPR050838">
    <property type="entry name" value="Ketopantoate_reductase"/>
</dbReference>
<comment type="caution">
    <text evidence="7">The sequence shown here is derived from an EMBL/GenBank/DDBJ whole genome shotgun (WGS) entry which is preliminary data.</text>
</comment>
<evidence type="ECO:0000256" key="2">
    <source>
        <dbReference type="ARBA" id="ARBA00022857"/>
    </source>
</evidence>
<feature type="compositionally biased region" description="Basic and acidic residues" evidence="4">
    <location>
        <begin position="44"/>
        <end position="57"/>
    </location>
</feature>
<dbReference type="Gene3D" id="1.10.1040.10">
    <property type="entry name" value="N-(1-d-carboxylethyl)-l-norvaline Dehydrogenase, domain 2"/>
    <property type="match status" value="1"/>
</dbReference>
<dbReference type="PANTHER" id="PTHR43765:SF2">
    <property type="entry name" value="2-DEHYDROPANTOATE 2-REDUCTASE"/>
    <property type="match status" value="1"/>
</dbReference>
<comment type="similarity">
    <text evidence="1">Belongs to the ketopantoate reductase family.</text>
</comment>
<proteinExistence type="inferred from homology"/>
<organism evidence="7 8">
    <name type="scientific">Cytospora paraplurivora</name>
    <dbReference type="NCBI Taxonomy" id="2898453"/>
    <lineage>
        <taxon>Eukaryota</taxon>
        <taxon>Fungi</taxon>
        <taxon>Dikarya</taxon>
        <taxon>Ascomycota</taxon>
        <taxon>Pezizomycotina</taxon>
        <taxon>Sordariomycetes</taxon>
        <taxon>Sordariomycetidae</taxon>
        <taxon>Diaporthales</taxon>
        <taxon>Cytosporaceae</taxon>
        <taxon>Cytospora</taxon>
    </lineage>
</organism>
<dbReference type="InterPro" id="IPR013328">
    <property type="entry name" value="6PGD_dom2"/>
</dbReference>
<keyword evidence="2" id="KW-0521">NADP</keyword>
<dbReference type="EMBL" id="JAJSPL020000024">
    <property type="protein sequence ID" value="KAK7738998.1"/>
    <property type="molecule type" value="Genomic_DNA"/>
</dbReference>
<accession>A0AAN9YDW2</accession>
<dbReference type="InterPro" id="IPR013752">
    <property type="entry name" value="KPA_reductase"/>
</dbReference>
<name>A0AAN9YDW2_9PEZI</name>
<dbReference type="GO" id="GO:0005739">
    <property type="term" value="C:mitochondrion"/>
    <property type="evidence" value="ECO:0007669"/>
    <property type="project" value="TreeGrafter"/>
</dbReference>
<dbReference type="Proteomes" id="UP001320245">
    <property type="component" value="Unassembled WGS sequence"/>
</dbReference>
<dbReference type="Pfam" id="PF08546">
    <property type="entry name" value="ApbA_C"/>
    <property type="match status" value="1"/>
</dbReference>
<evidence type="ECO:0000259" key="6">
    <source>
        <dbReference type="Pfam" id="PF08546"/>
    </source>
</evidence>
<feature type="domain" description="Ketopantoate reductase C-terminal" evidence="6">
    <location>
        <begin position="339"/>
        <end position="466"/>
    </location>
</feature>
<evidence type="ECO:0000313" key="8">
    <source>
        <dbReference type="Proteomes" id="UP001320245"/>
    </source>
</evidence>
<evidence type="ECO:0000313" key="7">
    <source>
        <dbReference type="EMBL" id="KAK7738998.1"/>
    </source>
</evidence>
<evidence type="ECO:0008006" key="9">
    <source>
        <dbReference type="Google" id="ProtNLM"/>
    </source>
</evidence>
<dbReference type="GO" id="GO:0050661">
    <property type="term" value="F:NADP binding"/>
    <property type="evidence" value="ECO:0007669"/>
    <property type="project" value="TreeGrafter"/>
</dbReference>